<dbReference type="AlphaFoldDB" id="A0A1W2TNX4"/>
<feature type="compositionally biased region" description="Basic and acidic residues" evidence="1">
    <location>
        <begin position="174"/>
        <end position="189"/>
    </location>
</feature>
<accession>A0A1W2TNX4</accession>
<dbReference type="Proteomes" id="UP000054516">
    <property type="component" value="Unassembled WGS sequence"/>
</dbReference>
<dbReference type="InterPro" id="IPR056121">
    <property type="entry name" value="DUF7704"/>
</dbReference>
<evidence type="ECO:0000259" key="3">
    <source>
        <dbReference type="Pfam" id="PF24803"/>
    </source>
</evidence>
<feature type="transmembrane region" description="Helical" evidence="2">
    <location>
        <begin position="63"/>
        <end position="82"/>
    </location>
</feature>
<dbReference type="EMBL" id="DF977447">
    <property type="protein sequence ID" value="GAP90082.1"/>
    <property type="molecule type" value="Genomic_DNA"/>
</dbReference>
<keyword evidence="5" id="KW-1185">Reference proteome</keyword>
<feature type="transmembrane region" description="Helical" evidence="2">
    <location>
        <begin position="20"/>
        <end position="43"/>
    </location>
</feature>
<feature type="transmembrane region" description="Helical" evidence="2">
    <location>
        <begin position="94"/>
        <end position="115"/>
    </location>
</feature>
<sequence>MSAPPRPPTAAPTPVIPAAYRLLFTVVEPALATSGAVGAVFFPSALLSSTAPGVAWAPALRPLVAQMAGPWLMLGFHGAVTLRSRAYRGDARLWRHALAASALSDVVYAAGLARALGPALFFDPRRWHLSAAAVVLTTVVPFLGKLCFLAGVGLPAGSSGPGGEREGEEEEERKEEREREREREQGGKREGKKGRKKTR</sequence>
<dbReference type="OrthoDB" id="3587182at2759"/>
<dbReference type="OMA" id="LWRMEDA"/>
<dbReference type="PANTHER" id="PTHR37019:SF1">
    <property type="entry name" value="EXPERA DOMAIN-CONTAINING PROTEIN"/>
    <property type="match status" value="1"/>
</dbReference>
<feature type="domain" description="DUF7704" evidence="3">
    <location>
        <begin position="15"/>
        <end position="153"/>
    </location>
</feature>
<feature type="transmembrane region" description="Helical" evidence="2">
    <location>
        <begin position="127"/>
        <end position="148"/>
    </location>
</feature>
<evidence type="ECO:0000256" key="2">
    <source>
        <dbReference type="SAM" id="Phobius"/>
    </source>
</evidence>
<protein>
    <recommendedName>
        <fullName evidence="3">DUF7704 domain-containing protein</fullName>
    </recommendedName>
</protein>
<keyword evidence="2" id="KW-0472">Membrane</keyword>
<gene>
    <name evidence="4" type="ORF">SAMD00023353_0203380</name>
</gene>
<reference evidence="4" key="1">
    <citation type="submission" date="2016-03" db="EMBL/GenBank/DDBJ databases">
        <title>Draft genome sequence of Rosellinia necatrix.</title>
        <authorList>
            <person name="Kanematsu S."/>
        </authorList>
    </citation>
    <scope>NUCLEOTIDE SEQUENCE [LARGE SCALE GENOMIC DNA]</scope>
    <source>
        <strain evidence="4">W97</strain>
    </source>
</reference>
<dbReference type="STRING" id="77044.A0A1W2TNX4"/>
<proteinExistence type="predicted"/>
<evidence type="ECO:0000256" key="1">
    <source>
        <dbReference type="SAM" id="MobiDB-lite"/>
    </source>
</evidence>
<feature type="region of interest" description="Disordered" evidence="1">
    <location>
        <begin position="156"/>
        <end position="199"/>
    </location>
</feature>
<dbReference type="Pfam" id="PF24803">
    <property type="entry name" value="DUF7704"/>
    <property type="match status" value="1"/>
</dbReference>
<keyword evidence="2" id="KW-0812">Transmembrane</keyword>
<evidence type="ECO:0000313" key="4">
    <source>
        <dbReference type="EMBL" id="GAP90082.1"/>
    </source>
</evidence>
<name>A0A1W2TNX4_ROSNE</name>
<feature type="compositionally biased region" description="Basic residues" evidence="1">
    <location>
        <begin position="190"/>
        <end position="199"/>
    </location>
</feature>
<organism evidence="4">
    <name type="scientific">Rosellinia necatrix</name>
    <name type="common">White root-rot fungus</name>
    <dbReference type="NCBI Taxonomy" id="77044"/>
    <lineage>
        <taxon>Eukaryota</taxon>
        <taxon>Fungi</taxon>
        <taxon>Dikarya</taxon>
        <taxon>Ascomycota</taxon>
        <taxon>Pezizomycotina</taxon>
        <taxon>Sordariomycetes</taxon>
        <taxon>Xylariomycetidae</taxon>
        <taxon>Xylariales</taxon>
        <taxon>Xylariaceae</taxon>
        <taxon>Rosellinia</taxon>
    </lineage>
</organism>
<keyword evidence="2" id="KW-1133">Transmembrane helix</keyword>
<dbReference type="PANTHER" id="PTHR37019">
    <property type="entry name" value="CHROMOSOME 1, WHOLE GENOME SHOTGUN SEQUENCE"/>
    <property type="match status" value="1"/>
</dbReference>
<evidence type="ECO:0000313" key="5">
    <source>
        <dbReference type="Proteomes" id="UP000054516"/>
    </source>
</evidence>